<proteinExistence type="predicted"/>
<name>A0A026X1Y9_OOCBI</name>
<feature type="region of interest" description="Disordered" evidence="1">
    <location>
        <begin position="188"/>
        <end position="373"/>
    </location>
</feature>
<sequence>MLDTMLFAATVLFPACPISRSSQPHLGSGSGFTPTRAGIAPLASSRAARDHAWRGREATTRVLRTCIRTVIRPAESLGARSVHPPIGDRASRHPYEVDRSRVPPRFREFVPATSSDRDCERVRGDTRREAADCPEAAVAEFRGRESTALSAAPNAPGIARVPSRAPKERCPAAIGIPRGRLSPCPRCPRAAAEKRGNRRVTPGEAAWRTSSAARRAERSPAEAIRREGARRELKRERSLGETKKENGGEARERIIRDLQRRTKSGDRASSRFSTVLATKVDRRDRSVAGPCAAARRKREEEERTGGRRTGRERGRRGEKSESAREKVGGRRKRAPARISRVARPDSERRRRILGAPAGRPRRVFSEPVDVKPT</sequence>
<dbReference type="OMA" id="PKERCPA"/>
<gene>
    <name evidence="2" type="ORF">X777_07742</name>
</gene>
<protein>
    <submittedName>
        <fullName evidence="2">Uncharacterized protein</fullName>
    </submittedName>
</protein>
<evidence type="ECO:0000313" key="2">
    <source>
        <dbReference type="EMBL" id="EZA61409.1"/>
    </source>
</evidence>
<dbReference type="AlphaFoldDB" id="A0A026X1Y9"/>
<dbReference type="EMBL" id="KK107054">
    <property type="protein sequence ID" value="EZA61409.1"/>
    <property type="molecule type" value="Genomic_DNA"/>
</dbReference>
<evidence type="ECO:0000256" key="1">
    <source>
        <dbReference type="SAM" id="MobiDB-lite"/>
    </source>
</evidence>
<accession>A0A026X1Y9</accession>
<reference evidence="2 3" key="1">
    <citation type="journal article" date="2014" name="Curr. Biol.">
        <title>The genome of the clonal raider ant Cerapachys biroi.</title>
        <authorList>
            <person name="Oxley P.R."/>
            <person name="Ji L."/>
            <person name="Fetter-Pruneda I."/>
            <person name="McKenzie S.K."/>
            <person name="Li C."/>
            <person name="Hu H."/>
            <person name="Zhang G."/>
            <person name="Kronauer D.J."/>
        </authorList>
    </citation>
    <scope>NUCLEOTIDE SEQUENCE [LARGE SCALE GENOMIC DNA]</scope>
</reference>
<feature type="compositionally biased region" description="Low complexity" evidence="1">
    <location>
        <begin position="204"/>
        <end position="213"/>
    </location>
</feature>
<dbReference type="Proteomes" id="UP000053097">
    <property type="component" value="Unassembled WGS sequence"/>
</dbReference>
<feature type="compositionally biased region" description="Basic and acidic residues" evidence="1">
    <location>
        <begin position="214"/>
        <end position="269"/>
    </location>
</feature>
<feature type="compositionally biased region" description="Basic and acidic residues" evidence="1">
    <location>
        <begin position="297"/>
        <end position="328"/>
    </location>
</feature>
<organism evidence="2 3">
    <name type="scientific">Ooceraea biroi</name>
    <name type="common">Clonal raider ant</name>
    <name type="synonym">Cerapachys biroi</name>
    <dbReference type="NCBI Taxonomy" id="2015173"/>
    <lineage>
        <taxon>Eukaryota</taxon>
        <taxon>Metazoa</taxon>
        <taxon>Ecdysozoa</taxon>
        <taxon>Arthropoda</taxon>
        <taxon>Hexapoda</taxon>
        <taxon>Insecta</taxon>
        <taxon>Pterygota</taxon>
        <taxon>Neoptera</taxon>
        <taxon>Endopterygota</taxon>
        <taxon>Hymenoptera</taxon>
        <taxon>Apocrita</taxon>
        <taxon>Aculeata</taxon>
        <taxon>Formicoidea</taxon>
        <taxon>Formicidae</taxon>
        <taxon>Dorylinae</taxon>
        <taxon>Ooceraea</taxon>
    </lineage>
</organism>
<evidence type="ECO:0000313" key="3">
    <source>
        <dbReference type="Proteomes" id="UP000053097"/>
    </source>
</evidence>
<keyword evidence="3" id="KW-1185">Reference proteome</keyword>